<feature type="non-terminal residue" evidence="1">
    <location>
        <position position="63"/>
    </location>
</feature>
<evidence type="ECO:0000313" key="1">
    <source>
        <dbReference type="EMBL" id="GAI61946.1"/>
    </source>
</evidence>
<organism evidence="1">
    <name type="scientific">marine sediment metagenome</name>
    <dbReference type="NCBI Taxonomy" id="412755"/>
    <lineage>
        <taxon>unclassified sequences</taxon>
        <taxon>metagenomes</taxon>
        <taxon>ecological metagenomes</taxon>
    </lineage>
</organism>
<sequence>MLSDHSAVFITLTLRNCSPPAEYEALAKEIAGLLNMEWVDGELRYPASSRDIGTSDKDIEWLP</sequence>
<reference evidence="1" key="1">
    <citation type="journal article" date="2014" name="Front. Microbiol.">
        <title>High frequency of phylogenetically diverse reductive dehalogenase-homologous genes in deep subseafloor sedimentary metagenomes.</title>
        <authorList>
            <person name="Kawai M."/>
            <person name="Futagami T."/>
            <person name="Toyoda A."/>
            <person name="Takaki Y."/>
            <person name="Nishi S."/>
            <person name="Hori S."/>
            <person name="Arai W."/>
            <person name="Tsubouchi T."/>
            <person name="Morono Y."/>
            <person name="Uchiyama I."/>
            <person name="Ito T."/>
            <person name="Fujiyama A."/>
            <person name="Inagaki F."/>
            <person name="Takami H."/>
        </authorList>
    </citation>
    <scope>NUCLEOTIDE SEQUENCE</scope>
    <source>
        <strain evidence="1">Expedition CK06-06</strain>
    </source>
</reference>
<name>X1R4D4_9ZZZZ</name>
<comment type="caution">
    <text evidence="1">The sequence shown here is derived from an EMBL/GenBank/DDBJ whole genome shotgun (WGS) entry which is preliminary data.</text>
</comment>
<accession>X1R4D4</accession>
<dbReference type="EMBL" id="BARW01002979">
    <property type="protein sequence ID" value="GAI61946.1"/>
    <property type="molecule type" value="Genomic_DNA"/>
</dbReference>
<proteinExistence type="predicted"/>
<dbReference type="AlphaFoldDB" id="X1R4D4"/>
<gene>
    <name evidence="1" type="ORF">S12H4_07887</name>
</gene>
<protein>
    <submittedName>
        <fullName evidence="1">Uncharacterized protein</fullName>
    </submittedName>
</protein>